<dbReference type="EMBL" id="JAATTO010000042">
    <property type="protein sequence ID" value="MBC9981831.1"/>
    <property type="molecule type" value="Genomic_DNA"/>
</dbReference>
<reference evidence="1 2" key="1">
    <citation type="journal article" date="2020" name="Arch. Microbiol.">
        <title>Bradyrhizobium campsiandrae sp. nov., a nitrogen-fixing bacterial strain isolated from a native leguminous tree from the Amazon adapted to flooded conditions.</title>
        <authorList>
            <person name="Cabral Michel D."/>
            <person name="Martins da Costa E."/>
            <person name="Azarias Guimaraes A."/>
            <person name="Soares de Carvalho T."/>
            <person name="Santos de Castro Caputo P."/>
            <person name="Willems A."/>
            <person name="de Souza Moreira F.M."/>
        </authorList>
    </citation>
    <scope>NUCLEOTIDE SEQUENCE [LARGE SCALE GENOMIC DNA]</scope>
    <source>
        <strain evidence="2">INPA 384B</strain>
    </source>
</reference>
<dbReference type="Proteomes" id="UP000639516">
    <property type="component" value="Unassembled WGS sequence"/>
</dbReference>
<name>A0ABR7UDZ7_9BRAD</name>
<gene>
    <name evidence="1" type="ORF">HA482_26835</name>
</gene>
<sequence>MTSETVWISLALGSGTHLRRLRHALSQSSHRQDAIAWGDRNVAGEALNAECFPAEIYGAPDARESDYKLPDIFFAGSFWAVSKATADVLRQFNLGYGALYPVKVLRNDRQTPVGGEWFCINFGNRKSSLAVSESTSLRERYIRPGEKGWVPKAATKDGDIAVLKSACSGPDVWIDPQVGHAFFLSDALGKALKKAKADAGLFLHKCRVL</sequence>
<proteinExistence type="predicted"/>
<accession>A0ABR7UDZ7</accession>
<comment type="caution">
    <text evidence="1">The sequence shown here is derived from an EMBL/GenBank/DDBJ whole genome shotgun (WGS) entry which is preliminary data.</text>
</comment>
<dbReference type="RefSeq" id="WP_188104987.1">
    <property type="nucleotide sequence ID" value="NZ_JAANIH010000044.1"/>
</dbReference>
<protein>
    <submittedName>
        <fullName evidence="1">Uncharacterized protein</fullName>
    </submittedName>
</protein>
<organism evidence="1 2">
    <name type="scientific">Bradyrhizobium campsiandrae</name>
    <dbReference type="NCBI Taxonomy" id="1729892"/>
    <lineage>
        <taxon>Bacteria</taxon>
        <taxon>Pseudomonadati</taxon>
        <taxon>Pseudomonadota</taxon>
        <taxon>Alphaproteobacteria</taxon>
        <taxon>Hyphomicrobiales</taxon>
        <taxon>Nitrobacteraceae</taxon>
        <taxon>Bradyrhizobium</taxon>
    </lineage>
</organism>
<evidence type="ECO:0000313" key="2">
    <source>
        <dbReference type="Proteomes" id="UP000639516"/>
    </source>
</evidence>
<keyword evidence="2" id="KW-1185">Reference proteome</keyword>
<evidence type="ECO:0000313" key="1">
    <source>
        <dbReference type="EMBL" id="MBC9981831.1"/>
    </source>
</evidence>